<feature type="compositionally biased region" description="Polar residues" evidence="1">
    <location>
        <begin position="580"/>
        <end position="595"/>
    </location>
</feature>
<keyword evidence="5" id="KW-1185">Reference proteome</keyword>
<dbReference type="Proteomes" id="UP000789617">
    <property type="component" value="Plasmid P1"/>
</dbReference>
<evidence type="ECO:0000313" key="4">
    <source>
        <dbReference type="EMBL" id="CAH6254766.1"/>
    </source>
</evidence>
<dbReference type="RefSeq" id="WP_172870507.1">
    <property type="nucleotide sequence ID" value="NZ_CP063918.1"/>
</dbReference>
<keyword evidence="4" id="KW-0614">Plasmid</keyword>
<keyword evidence="2" id="KW-1133">Transmembrane helix</keyword>
<feature type="domain" description="TraG N-terminal Proteobacteria" evidence="3">
    <location>
        <begin position="3"/>
        <end position="457"/>
    </location>
</feature>
<accession>A0A9P0VCB6</accession>
<feature type="region of interest" description="Disordered" evidence="1">
    <location>
        <begin position="828"/>
        <end position="850"/>
    </location>
</feature>
<feature type="compositionally biased region" description="Polar residues" evidence="1">
    <location>
        <begin position="830"/>
        <end position="842"/>
    </location>
</feature>
<dbReference type="InterPro" id="IPR012931">
    <property type="entry name" value="TraG_N_Proteobacteria"/>
</dbReference>
<feature type="transmembrane region" description="Helical" evidence="2">
    <location>
        <begin position="333"/>
        <end position="356"/>
    </location>
</feature>
<reference evidence="4" key="1">
    <citation type="submission" date="2022-05" db="EMBL/GenBank/DDBJ databases">
        <authorList>
            <person name="Alioto T."/>
            <person name="Alioto T."/>
            <person name="Gomez Garrido J."/>
        </authorList>
    </citation>
    <scope>NUCLEOTIDE SEQUENCE</scope>
    <source>
        <strain evidence="4">0</strain>
        <plasmid evidence="4">P1</plasmid>
    </source>
</reference>
<dbReference type="NCBIfam" id="NF010295">
    <property type="entry name" value="PRK13735.1"/>
    <property type="match status" value="1"/>
</dbReference>
<evidence type="ECO:0000256" key="1">
    <source>
        <dbReference type="SAM" id="MobiDB-lite"/>
    </source>
</evidence>
<feature type="transmembrane region" description="Helical" evidence="2">
    <location>
        <begin position="57"/>
        <end position="74"/>
    </location>
</feature>
<dbReference type="EMBL" id="OW969750">
    <property type="protein sequence ID" value="CAH6254766.1"/>
    <property type="molecule type" value="Genomic_DNA"/>
</dbReference>
<gene>
    <name evidence="4" type="ORF">AN2335V1_4904</name>
</gene>
<feature type="compositionally biased region" description="Polar residues" evidence="1">
    <location>
        <begin position="674"/>
        <end position="684"/>
    </location>
</feature>
<proteinExistence type="predicted"/>
<evidence type="ECO:0000313" key="5">
    <source>
        <dbReference type="Proteomes" id="UP000789617"/>
    </source>
</evidence>
<feature type="compositionally biased region" description="Basic and acidic residues" evidence="1">
    <location>
        <begin position="942"/>
        <end position="954"/>
    </location>
</feature>
<feature type="transmembrane region" description="Helical" evidence="2">
    <location>
        <begin position="368"/>
        <end position="394"/>
    </location>
</feature>
<keyword evidence="2" id="KW-0812">Transmembrane</keyword>
<feature type="region of interest" description="Disordered" evidence="1">
    <location>
        <begin position="659"/>
        <end position="694"/>
    </location>
</feature>
<dbReference type="Pfam" id="PF07916">
    <property type="entry name" value="TraG_N"/>
    <property type="match status" value="1"/>
</dbReference>
<name>A0A9P0VCB6_KLEVA</name>
<evidence type="ECO:0000256" key="2">
    <source>
        <dbReference type="SAM" id="Phobius"/>
    </source>
</evidence>
<dbReference type="AlphaFoldDB" id="A0A9P0VCB6"/>
<geneLocation type="plasmid" evidence="4 5">
    <name>P1</name>
</geneLocation>
<keyword evidence="2" id="KW-0472">Membrane</keyword>
<feature type="region of interest" description="Disordered" evidence="1">
    <location>
        <begin position="918"/>
        <end position="954"/>
    </location>
</feature>
<feature type="compositionally biased region" description="Basic and acidic residues" evidence="1">
    <location>
        <begin position="921"/>
        <end position="933"/>
    </location>
</feature>
<protein>
    <recommendedName>
        <fullName evidence="3">TraG N-terminal Proteobacteria domain-containing protein</fullName>
    </recommendedName>
</protein>
<feature type="region of interest" description="Disordered" evidence="1">
    <location>
        <begin position="574"/>
        <end position="595"/>
    </location>
</feature>
<sequence>MDTVYVLTGGEFLGTVFNGVATLIGTTEWSSMFRIAALMSAMMLFSFYLRGQDPLEVIKFLMAFVLLTSILMVPKRTVQIIDRTDASSIHTVEHVPLGLAAPAKFITTLGTALTEAFETVYHVPDSVTYSKTGMLFGANLVGAATDFMFRNGDLAELFTAYVRNCVVGDILLNHKYSFQTLMTSTDPYSLIFSQPSPLRGVMVPAGNSLANREGFWTCEELASRVLKPQLNADTLSGGKTWEYYVSRITGARANSSALFGTLMADSYNYYYSGGATASQIMRSAVVMNGLKQGISTYSAHNGDAAGLINLATQSSYAKMRLSQITSGSIATTYLPLMNTVLLAMVIGLFPVIILLATLHSLTLQVLKGFLFTLIYLQAWGPMFAILNYAVSAWLTSKTHSLSFCLANLSVIQQTHADIGAIAGWLSLSIPFLAMGVVKGLGSVVSQAGNYLGTAMNSTASSEAARAGDGVWAFNNLQTDNVAGNKWDTNYARRSGMATTQLANGAMASQTPDGSSVYDTSAAISRLPVDIQLDRVAVSGFQRQEREAQGQLHNLTTSLGQTINSGVSQLSQWARQRGHSDTVSQGTDQSVSTSDAQAISQLQSVVSRYARDNHVSESEALRAAMEKSQHLVLSAGAGAYAKIDSGDEIVGKLARLGTGASAGADVHTRADASGQRGTSHGVSSEISHRHGQSQDFSVQDLRDIRHGMDVITSHRVTDNSSHTENASGSLVNQMAATFSDIRSQATQLSDTQTRSLESARLASFVENHSAAIRSHATQEFVEYVKQKVPDADAILTDVSSPQAREKREQLAAQFVQERMMPQLEAAYRKGQQLTTQEAGSSEPTGVPPQKIRRDFNTRQHEILQAAAVEGARDDGRLEADVTEHNHGSRTSLETAQQAINARQAEITADAAHLSQAYQTGKTEFDEARKKETARQEVSSAPDKLNETKGENNHAG</sequence>
<feature type="transmembrane region" description="Helical" evidence="2">
    <location>
        <begin position="32"/>
        <end position="50"/>
    </location>
</feature>
<evidence type="ECO:0000259" key="3">
    <source>
        <dbReference type="Pfam" id="PF07916"/>
    </source>
</evidence>
<organism evidence="4 5">
    <name type="scientific">Klebsiella variicola</name>
    <dbReference type="NCBI Taxonomy" id="244366"/>
    <lineage>
        <taxon>Bacteria</taxon>
        <taxon>Pseudomonadati</taxon>
        <taxon>Pseudomonadota</taxon>
        <taxon>Gammaproteobacteria</taxon>
        <taxon>Enterobacterales</taxon>
        <taxon>Enterobacteriaceae</taxon>
        <taxon>Klebsiella/Raoultella group</taxon>
        <taxon>Klebsiella</taxon>
        <taxon>Klebsiella pneumoniae complex</taxon>
    </lineage>
</organism>